<reference evidence="3 5" key="2">
    <citation type="submission" date="2018-06" db="EMBL/GenBank/DDBJ databases">
        <authorList>
            <consortium name="Pathogen Informatics"/>
            <person name="Doyle S."/>
        </authorList>
    </citation>
    <scope>NUCLEOTIDE SEQUENCE [LARGE SCALE GENOMIC DNA]</scope>
    <source>
        <strain evidence="3 5">NCTC11991</strain>
    </source>
</reference>
<accession>A0A378L5I1</accession>
<keyword evidence="1" id="KW-0812">Transmembrane</keyword>
<dbReference type="InterPro" id="IPR043089">
    <property type="entry name" value="Dot_Icm_IcmQ_C"/>
</dbReference>
<sequence length="229" mass="26702">MNFIFFLFLYIEITVILLILPWIFAECFISYKVTFDVMNKDDFREEHNDAILKALDYAIQNGPWDKSNFLRSIGNRLIGIRDNFCKKINARSQAQIQSDANLANRLALRGNQQEVFVSLYTSDGSNIQSWERIIINLPRQMISRPIYGNEDQVRELIKSKENKQNEAYVGIYINNTDVIHLAPDKILYDRLGNPLLTLKDRSLDLENVTRFVHISGIYKYSRGRLTKES</sequence>
<dbReference type="EMBL" id="LNYZ01000013">
    <property type="protein sequence ID" value="KTD77241.1"/>
    <property type="molecule type" value="Genomic_DNA"/>
</dbReference>
<keyword evidence="4" id="KW-1185">Reference proteome</keyword>
<protein>
    <submittedName>
        <fullName evidence="3">IcmQ protein</fullName>
    </submittedName>
</protein>
<reference evidence="2 4" key="1">
    <citation type="submission" date="2015-11" db="EMBL/GenBank/DDBJ databases">
        <title>Genomic analysis of 38 Legionella species identifies large and diverse effector repertoires.</title>
        <authorList>
            <person name="Burstein D."/>
            <person name="Amaro F."/>
            <person name="Zusman T."/>
            <person name="Lifshitz Z."/>
            <person name="Cohen O."/>
            <person name="Gilbert J.A."/>
            <person name="Pupko T."/>
            <person name="Shuman H.A."/>
            <person name="Segal G."/>
        </authorList>
    </citation>
    <scope>NUCLEOTIDE SEQUENCE [LARGE SCALE GENOMIC DNA]</scope>
    <source>
        <strain evidence="2 4">SC-18-C9</strain>
    </source>
</reference>
<organism evidence="3 5">
    <name type="scientific">Legionella steigerwaltii</name>
    <dbReference type="NCBI Taxonomy" id="460"/>
    <lineage>
        <taxon>Bacteria</taxon>
        <taxon>Pseudomonadati</taxon>
        <taxon>Pseudomonadota</taxon>
        <taxon>Gammaproteobacteria</taxon>
        <taxon>Legionellales</taxon>
        <taxon>Legionellaceae</taxon>
        <taxon>Legionella</taxon>
    </lineage>
</organism>
<dbReference type="InterPro" id="IPR013365">
    <property type="entry name" value="Dot_Icm_IcmQ"/>
</dbReference>
<dbReference type="AlphaFoldDB" id="A0A378L5I1"/>
<dbReference type="EMBL" id="UGOY01000001">
    <property type="protein sequence ID" value="STY21967.1"/>
    <property type="molecule type" value="Genomic_DNA"/>
</dbReference>
<dbReference type="STRING" id="460.Lstg_1598"/>
<dbReference type="Gene3D" id="1.20.5.420">
    <property type="entry name" value="Immunoglobulin FC, subunit C"/>
    <property type="match status" value="1"/>
</dbReference>
<evidence type="ECO:0000313" key="3">
    <source>
        <dbReference type="EMBL" id="STY21967.1"/>
    </source>
</evidence>
<name>A0A378L5I1_9GAMM</name>
<dbReference type="Gene3D" id="3.20.170.50">
    <property type="entry name" value="Dot/Icm secretion system IcmQ, C-terminal domain"/>
    <property type="match status" value="1"/>
</dbReference>
<gene>
    <name evidence="2" type="ORF">Lstg_1598</name>
    <name evidence="3" type="ORF">NCTC11991_00545</name>
</gene>
<evidence type="ECO:0000256" key="1">
    <source>
        <dbReference type="SAM" id="Phobius"/>
    </source>
</evidence>
<keyword evidence="1" id="KW-1133">Transmembrane helix</keyword>
<dbReference type="Proteomes" id="UP000054820">
    <property type="component" value="Unassembled WGS sequence"/>
</dbReference>
<evidence type="ECO:0000313" key="2">
    <source>
        <dbReference type="EMBL" id="KTD77241.1"/>
    </source>
</evidence>
<proteinExistence type="predicted"/>
<evidence type="ECO:0000313" key="4">
    <source>
        <dbReference type="Proteomes" id="UP000054820"/>
    </source>
</evidence>
<dbReference type="Pfam" id="PF09475">
    <property type="entry name" value="Dot_icm_IcmQ"/>
    <property type="match status" value="1"/>
</dbReference>
<evidence type="ECO:0000313" key="5">
    <source>
        <dbReference type="Proteomes" id="UP000255110"/>
    </source>
</evidence>
<feature type="transmembrane region" description="Helical" evidence="1">
    <location>
        <begin position="7"/>
        <end position="25"/>
    </location>
</feature>
<dbReference type="Proteomes" id="UP000255110">
    <property type="component" value="Unassembled WGS sequence"/>
</dbReference>
<dbReference type="NCBIfam" id="TIGR02527">
    <property type="entry name" value="dot_icm_IcmQ"/>
    <property type="match status" value="1"/>
</dbReference>
<keyword evidence="1" id="KW-0472">Membrane</keyword>